<dbReference type="GO" id="GO:0005524">
    <property type="term" value="F:ATP binding"/>
    <property type="evidence" value="ECO:0007669"/>
    <property type="project" value="InterPro"/>
</dbReference>
<dbReference type="SMART" id="SM00490">
    <property type="entry name" value="HELICc"/>
    <property type="match status" value="1"/>
</dbReference>
<evidence type="ECO:0000259" key="2">
    <source>
        <dbReference type="PROSITE" id="PS51192"/>
    </source>
</evidence>
<dbReference type="InterPro" id="IPR014001">
    <property type="entry name" value="Helicase_ATP-bd"/>
</dbReference>
<name>A0A380PAJ6_STRGR</name>
<dbReference type="GO" id="GO:0016787">
    <property type="term" value="F:hydrolase activity"/>
    <property type="evidence" value="ECO:0007669"/>
    <property type="project" value="InterPro"/>
</dbReference>
<dbReference type="NCBIfam" id="NF047352">
    <property type="entry name" value="P_loop_sacsin"/>
    <property type="match status" value="1"/>
</dbReference>
<dbReference type="SUPFAM" id="SSF55874">
    <property type="entry name" value="ATPase domain of HSP90 chaperone/DNA topoisomerase II/histidine kinase"/>
    <property type="match status" value="1"/>
</dbReference>
<evidence type="ECO:0000313" key="4">
    <source>
        <dbReference type="EMBL" id="SUP62105.1"/>
    </source>
</evidence>
<sequence length="1601" mass="177255">MADRQFADPSVPPVIETVLRQSETVLRTYQVDPGLVQEHANGERRITQGGYGERQLLELVQNAADEIANAPGGKLHVVLTEDHLYCANEGTPVTPEGAETILRMSVSRKRGGQIGRFGVGVKSVLSVSDSPQFFSGHGAFGFGFDRDWSASEIAEALGLDAAADLGMETPVLRMARPLDVDQERSDDPVLDKLLTWATTIVRLPLMPGAAQRLGHDISGHRSADGHTTEPFPARFQLFSPHVGQVFLHDERAMPPARREISIDSDGVHRVLKEVARGAKQTTERWRVHTTQHSPTDEVADSAGELHNRPELDISWAVPEYTVRNGLHTVPSGKGTFWAFFPTEYEISLSGILNAPWKTNEDRQHLLDGSPFNRELLRVAARLVLDTLPELSPAEDPAAYLPLLPGRSKEKLNWADDYFLRQFWPMAARSPSLPDQEGVLRLPSELRVPPAGLDKEWVQIWSEYEGRPSDWLHSSVDAADTALRRGKMGHILDAAGQSPESVKDWLEALVSDGTAEASSHAIEILSLMVLKDGASRLRGDSDTTAEARKARIVLTEGHGMVAPVPGEVFHRTAADTLSDDMVYVHPSISDRPEMARHLHNIGIRVADAQGRFEGVLDQGFDHYDQNAWANFWVLLRSAGGSAQVERIRAKVPKPTETLRVRTLDGRFRAMRDTLLPGPVVPGDGSRDATVAVDLAFHDSDRAIFRDLGLVDRPTGGHRATDEAWFEEYRQAVHDRHLRSLPSSAPRPNISRLVIEGAPTLGPLHLLPRLSEEGRAAFVAALPPGDISQHWQMRYGAAVNTRKPVASPLRWMIARHGLVRTSLGLTRVSEAVGPQLKKYGTVLPVAAIPEETARRLGMPTAPEEVPVSRWNKLLELVLRSEDDAFIGRAYALLHRVGFEFPDDVLTRCRVGTGWEERPDSEIAVATNPVQFEELVREGLPALLVAEKGDLATAKAMIEEWGMLKVSDVISREIEPVKSGPAVPLLDEFTTIKARLGQNGSGHKIQRCSELSQILRTPMGSDRESLRFARKGQTLYVLDSLDRLEVLCAADEKFKWGFGEEGCRQALEHQDRQERDRTLLERLRAVRESESVIDKIALLIGADALRGELPSGLLESEIQEQGEEPTARRVAELAYNAHGEAILRVHARDIAATFPTRAPSSFTGNQKALRFVTELGFPDSFAGAQTPSLEPRLEVDGPSEFPALHPYQEELAQALLGLLESPTPQRGMLSLPTGAGKTRVSAEGVIRWIRERAELPGPVLWIAQTEELCEQAVQSWKFVWSKVGPELPLVISRLWSSNEATPVDGRPHLVVATDAKLDACLEAEEYAWLRETASLVIIDEAHTAMSPRYTHLLEQLDLTHRRTGRHLVGLTATPYRNNEELTRLLVRRFGNRLDTGVFDGDLSVAIQGLQRIGVLAQVRHRELPGGAISLTERERAQSEKFAVLPKGAEQRLAEDHERSQRIVDEIAAMPSDWPVLVFATSVAHAKLLAAKLGDREIRAAAIDSSTPPNERRKRIDDFRKGRVQVLTNYGVLTQGFDAPATRVVVVARPTYSPNVYQQMIGRGLRGPKNGGKETCLILNVRDNITNFGEELAFTEFEYLWGENR</sequence>
<dbReference type="InterPro" id="IPR006935">
    <property type="entry name" value="Helicase/UvrB_N"/>
</dbReference>
<dbReference type="Proteomes" id="UP000254150">
    <property type="component" value="Unassembled WGS sequence"/>
</dbReference>
<feature type="domain" description="Helicase C-terminal" evidence="3">
    <location>
        <begin position="1458"/>
        <end position="1601"/>
    </location>
</feature>
<feature type="domain" description="Helicase ATP-binding" evidence="2">
    <location>
        <begin position="1215"/>
        <end position="1389"/>
    </location>
</feature>
<dbReference type="GO" id="GO:0005829">
    <property type="term" value="C:cytosol"/>
    <property type="evidence" value="ECO:0007669"/>
    <property type="project" value="TreeGrafter"/>
</dbReference>
<evidence type="ECO:0000313" key="5">
    <source>
        <dbReference type="Proteomes" id="UP000254150"/>
    </source>
</evidence>
<dbReference type="Pfam" id="PF00271">
    <property type="entry name" value="Helicase_C"/>
    <property type="match status" value="1"/>
</dbReference>
<dbReference type="InterPro" id="IPR027417">
    <property type="entry name" value="P-loop_NTPase"/>
</dbReference>
<dbReference type="EMBL" id="UHID01000009">
    <property type="protein sequence ID" value="SUP62105.1"/>
    <property type="molecule type" value="Genomic_DNA"/>
</dbReference>
<evidence type="ECO:0000259" key="3">
    <source>
        <dbReference type="PROSITE" id="PS51194"/>
    </source>
</evidence>
<dbReference type="PANTHER" id="PTHR47396:SF1">
    <property type="entry name" value="ATP-DEPENDENT HELICASE IRC3-RELATED"/>
    <property type="match status" value="1"/>
</dbReference>
<protein>
    <submittedName>
        <fullName evidence="4">Nucleotide modification protein</fullName>
    </submittedName>
</protein>
<dbReference type="SMART" id="SM00487">
    <property type="entry name" value="DEXDc"/>
    <property type="match status" value="1"/>
</dbReference>
<reference evidence="4 5" key="1">
    <citation type="submission" date="2018-06" db="EMBL/GenBank/DDBJ databases">
        <authorList>
            <consortium name="Pathogen Informatics"/>
            <person name="Doyle S."/>
        </authorList>
    </citation>
    <scope>NUCLEOTIDE SEQUENCE [LARGE SCALE GENOMIC DNA]</scope>
    <source>
        <strain evidence="4 5">NCTC7807</strain>
    </source>
</reference>
<dbReference type="Gene3D" id="3.40.50.300">
    <property type="entry name" value="P-loop containing nucleotide triphosphate hydrolases"/>
    <property type="match status" value="2"/>
</dbReference>
<dbReference type="InterPro" id="IPR050742">
    <property type="entry name" value="Helicase_Restrict-Modif_Enz"/>
</dbReference>
<dbReference type="PANTHER" id="PTHR47396">
    <property type="entry name" value="TYPE I RESTRICTION ENZYME ECOKI R PROTEIN"/>
    <property type="match status" value="1"/>
</dbReference>
<gene>
    <name evidence="4" type="ORF">NCTC7807_05269</name>
</gene>
<organism evidence="4 5">
    <name type="scientific">Streptomyces griseus</name>
    <dbReference type="NCBI Taxonomy" id="1911"/>
    <lineage>
        <taxon>Bacteria</taxon>
        <taxon>Bacillati</taxon>
        <taxon>Actinomycetota</taxon>
        <taxon>Actinomycetes</taxon>
        <taxon>Kitasatosporales</taxon>
        <taxon>Streptomycetaceae</taxon>
        <taxon>Streptomyces</taxon>
    </lineage>
</organism>
<dbReference type="InterPro" id="IPR001650">
    <property type="entry name" value="Helicase_C-like"/>
</dbReference>
<dbReference type="RefSeq" id="WP_115069726.1">
    <property type="nucleotide sequence ID" value="NZ_UHID01000009.1"/>
</dbReference>
<dbReference type="PROSITE" id="PS51194">
    <property type="entry name" value="HELICASE_CTER"/>
    <property type="match status" value="1"/>
</dbReference>
<dbReference type="Pfam" id="PF04851">
    <property type="entry name" value="ResIII"/>
    <property type="match status" value="1"/>
</dbReference>
<dbReference type="PROSITE" id="PS51192">
    <property type="entry name" value="HELICASE_ATP_BIND_1"/>
    <property type="match status" value="1"/>
</dbReference>
<dbReference type="InterPro" id="IPR036890">
    <property type="entry name" value="HATPase_C_sf"/>
</dbReference>
<accession>A0A380PAJ6</accession>
<feature type="region of interest" description="Disordered" evidence="1">
    <location>
        <begin position="281"/>
        <end position="301"/>
    </location>
</feature>
<dbReference type="GO" id="GO:0003677">
    <property type="term" value="F:DNA binding"/>
    <property type="evidence" value="ECO:0007669"/>
    <property type="project" value="InterPro"/>
</dbReference>
<dbReference type="SUPFAM" id="SSF52540">
    <property type="entry name" value="P-loop containing nucleoside triphosphate hydrolases"/>
    <property type="match status" value="1"/>
</dbReference>
<proteinExistence type="predicted"/>
<evidence type="ECO:0000256" key="1">
    <source>
        <dbReference type="SAM" id="MobiDB-lite"/>
    </source>
</evidence>